<dbReference type="PANTHER" id="PTHR47481">
    <property type="match status" value="1"/>
</dbReference>
<dbReference type="KEGG" id="nta:107797565"/>
<dbReference type="OMA" id="STANHAW"/>
<sequence length="237" mass="26135">MASIDPTIESLLAHASTANHAWNILQTTYANKSHSRKFSLRDTLKKDSCSVGECMKEIKSIVDDLPSSGSLLLDEEIVIKVLSGLGSDYKELYAAIRARNNPIFFEELYNELLTHELNTSQAYPNHHLNNSSQYPTSFNPSYTNRNNQQRIQCQIVDSGASHHITNSSQSLQACAEFLGTDEIIVGDGAALAAVRATLLPLLRPRPHPRPLVATTGGNGVHPSRLVVRVFTISERIE</sequence>
<evidence type="ECO:0000313" key="1">
    <source>
        <dbReference type="RefSeq" id="XP_016475950.1"/>
    </source>
</evidence>
<dbReference type="PANTHER" id="PTHR47481:SF21">
    <property type="entry name" value="BASIC-LEUCINE ZIPPER TRANSCRIPTION FACTOR Q-RELATED"/>
    <property type="match status" value="1"/>
</dbReference>
<dbReference type="AlphaFoldDB" id="A0A1S4AGX4"/>
<organism evidence="1">
    <name type="scientific">Nicotiana tabacum</name>
    <name type="common">Common tobacco</name>
    <dbReference type="NCBI Taxonomy" id="4097"/>
    <lineage>
        <taxon>Eukaryota</taxon>
        <taxon>Viridiplantae</taxon>
        <taxon>Streptophyta</taxon>
        <taxon>Embryophyta</taxon>
        <taxon>Tracheophyta</taxon>
        <taxon>Spermatophyta</taxon>
        <taxon>Magnoliopsida</taxon>
        <taxon>eudicotyledons</taxon>
        <taxon>Gunneridae</taxon>
        <taxon>Pentapetalae</taxon>
        <taxon>asterids</taxon>
        <taxon>lamiids</taxon>
        <taxon>Solanales</taxon>
        <taxon>Solanaceae</taxon>
        <taxon>Nicotianoideae</taxon>
        <taxon>Nicotianeae</taxon>
        <taxon>Nicotiana</taxon>
    </lineage>
</organism>
<dbReference type="OrthoDB" id="1912561at2759"/>
<proteinExistence type="predicted"/>
<gene>
    <name evidence="1" type="primary">LOC107797565</name>
</gene>
<name>A0A1S4AGX4_TOBAC</name>
<dbReference type="Pfam" id="PF14223">
    <property type="entry name" value="Retrotran_gag_2"/>
    <property type="match status" value="1"/>
</dbReference>
<accession>A0A1S4AGX4</accession>
<protein>
    <submittedName>
        <fullName evidence="1">Uncharacterized protein</fullName>
    </submittedName>
</protein>
<dbReference type="PaxDb" id="4097-A0A1S4AGX4"/>
<dbReference type="RefSeq" id="XP_016475950.1">
    <property type="nucleotide sequence ID" value="XM_016620464.1"/>
</dbReference>
<reference evidence="1" key="1">
    <citation type="submission" date="2025-08" db="UniProtKB">
        <authorList>
            <consortium name="RefSeq"/>
        </authorList>
    </citation>
    <scope>IDENTIFICATION</scope>
</reference>